<dbReference type="Gene3D" id="3.40.50.300">
    <property type="entry name" value="P-loop containing nucleotide triphosphate hydrolases"/>
    <property type="match status" value="1"/>
</dbReference>
<dbReference type="InterPro" id="IPR027417">
    <property type="entry name" value="P-loop_NTPase"/>
</dbReference>
<organism evidence="17 18">
    <name type="scientific">Sphaerulina musiva (strain SO2202)</name>
    <name type="common">Poplar stem canker fungus</name>
    <name type="synonym">Septoria musiva</name>
    <dbReference type="NCBI Taxonomy" id="692275"/>
    <lineage>
        <taxon>Eukaryota</taxon>
        <taxon>Fungi</taxon>
        <taxon>Dikarya</taxon>
        <taxon>Ascomycota</taxon>
        <taxon>Pezizomycotina</taxon>
        <taxon>Dothideomycetes</taxon>
        <taxon>Dothideomycetidae</taxon>
        <taxon>Mycosphaerellales</taxon>
        <taxon>Mycosphaerellaceae</taxon>
        <taxon>Sphaerulina</taxon>
    </lineage>
</organism>
<dbReference type="InterPro" id="IPR014851">
    <property type="entry name" value="BCS1_N"/>
</dbReference>
<dbReference type="RefSeq" id="XP_016760339.1">
    <property type="nucleotide sequence ID" value="XM_016902609.1"/>
</dbReference>
<accession>N1QFX2</accession>
<evidence type="ECO:0000256" key="4">
    <source>
        <dbReference type="ARBA" id="ARBA00022741"/>
    </source>
</evidence>
<reference evidence="17 18" key="1">
    <citation type="journal article" date="2012" name="PLoS Pathog.">
        <title>Diverse lifestyles and strategies of plant pathogenesis encoded in the genomes of eighteen Dothideomycetes fungi.</title>
        <authorList>
            <person name="Ohm R.A."/>
            <person name="Feau N."/>
            <person name="Henrissat B."/>
            <person name="Schoch C.L."/>
            <person name="Horwitz B.A."/>
            <person name="Barry K.W."/>
            <person name="Condon B.J."/>
            <person name="Copeland A.C."/>
            <person name="Dhillon B."/>
            <person name="Glaser F."/>
            <person name="Hesse C.N."/>
            <person name="Kosti I."/>
            <person name="LaButti K."/>
            <person name="Lindquist E.A."/>
            <person name="Lucas S."/>
            <person name="Salamov A.A."/>
            <person name="Bradshaw R.E."/>
            <person name="Ciuffetti L."/>
            <person name="Hamelin R.C."/>
            <person name="Kema G.H.J."/>
            <person name="Lawrence C."/>
            <person name="Scott J.A."/>
            <person name="Spatafora J.W."/>
            <person name="Turgeon B.G."/>
            <person name="de Wit P.J.G.M."/>
            <person name="Zhong S."/>
            <person name="Goodwin S.B."/>
            <person name="Grigoriev I.V."/>
        </authorList>
    </citation>
    <scope>NUCLEOTIDE SEQUENCE [LARGE SCALE GENOMIC DNA]</scope>
    <source>
        <strain evidence="17 18">SO2202</strain>
    </source>
</reference>
<dbReference type="eggNOG" id="KOG0743">
    <property type="taxonomic scope" value="Eukaryota"/>
</dbReference>
<dbReference type="InterPro" id="IPR003959">
    <property type="entry name" value="ATPase_AAA_core"/>
</dbReference>
<dbReference type="SUPFAM" id="SSF52540">
    <property type="entry name" value="P-loop containing nucleoside triphosphate hydrolases"/>
    <property type="match status" value="1"/>
</dbReference>
<dbReference type="GO" id="GO:0005743">
    <property type="term" value="C:mitochondrial inner membrane"/>
    <property type="evidence" value="ECO:0007669"/>
    <property type="project" value="UniProtKB-SubCell"/>
</dbReference>
<evidence type="ECO:0000259" key="15">
    <source>
        <dbReference type="SMART" id="SM00382"/>
    </source>
</evidence>
<evidence type="ECO:0000256" key="1">
    <source>
        <dbReference type="ARBA" id="ARBA00004434"/>
    </source>
</evidence>
<evidence type="ECO:0000313" key="18">
    <source>
        <dbReference type="Proteomes" id="UP000016931"/>
    </source>
</evidence>
<keyword evidence="9" id="KW-0496">Mitochondrion</keyword>
<dbReference type="STRING" id="692275.N1QFX2"/>
<dbReference type="GO" id="GO:0005524">
    <property type="term" value="F:ATP binding"/>
    <property type="evidence" value="ECO:0007669"/>
    <property type="project" value="UniProtKB-KW"/>
</dbReference>
<evidence type="ECO:0000256" key="12">
    <source>
        <dbReference type="RuleBase" id="RU003651"/>
    </source>
</evidence>
<evidence type="ECO:0000256" key="7">
    <source>
        <dbReference type="ARBA" id="ARBA00022840"/>
    </source>
</evidence>
<dbReference type="Pfam" id="PF08740">
    <property type="entry name" value="BCS1_N"/>
    <property type="match status" value="1"/>
</dbReference>
<keyword evidence="3 14" id="KW-0812">Transmembrane</keyword>
<feature type="compositionally biased region" description="Polar residues" evidence="13">
    <location>
        <begin position="522"/>
        <end position="531"/>
    </location>
</feature>
<dbReference type="InterPro" id="IPR050747">
    <property type="entry name" value="Mitochondrial_chaperone_BCS1"/>
</dbReference>
<comment type="similarity">
    <text evidence="2">Belongs to the AAA ATPase family. BCS1 subfamily.</text>
</comment>
<name>N1QFX2_SPHMS</name>
<feature type="region of interest" description="Disordered" evidence="13">
    <location>
        <begin position="367"/>
        <end position="402"/>
    </location>
</feature>
<evidence type="ECO:0000256" key="10">
    <source>
        <dbReference type="ARBA" id="ARBA00023136"/>
    </source>
</evidence>
<dbReference type="SMART" id="SM00382">
    <property type="entry name" value="AAA"/>
    <property type="match status" value="1"/>
</dbReference>
<dbReference type="InterPro" id="IPR003593">
    <property type="entry name" value="AAA+_ATPase"/>
</dbReference>
<protein>
    <submittedName>
        <fullName evidence="17">p-loop containing nucleoside triphosphate hydrolase protein</fullName>
    </submittedName>
</protein>
<gene>
    <name evidence="17" type="ORF">SEPMUDRAFT_134111</name>
</gene>
<comment type="subcellular location">
    <subcellularLocation>
        <location evidence="1">Mitochondrion inner membrane</location>
        <topology evidence="1">Single-pass membrane protein</topology>
    </subcellularLocation>
</comment>
<sequence>MDFRKLARAVPSSHAAQNFTDPLSLTDLPPNILETLIPGYSLISRYVYATFGFDPSLIVSAGLVALALMKGSSYLFAMLERAFRRCFMSSIYIDEHDDLFQMVMAWLAESQQFGSRRSLRAKTQTGAKAEDGADDIAGDALNENGIFDYTRWSARLPPRFEPYYGQNYMFHNGTLFFFKRSQRQGNQRVQVTFNGSAEDDLLQLDCIGRSTDPIKELLRTIKVWSLNRQRNTTTIRHPTPKERARFGGSWTKTSSRPSRPMETVILDAEQKSMIIRDMNEYLHPASARWYAARGIPYRRGYLFHGPPGTGKTSLSFALAGIFGLEIYAISLQEPTLTEGDLLQLFNGLPRRCIVLLEDVDAAGLLRDRASDEKNKPKSKKDGKQTGKQGEEGKEKAAAAEKGDDYTLKDLARELKAISTPAQRGGPHATMQQNNGAGPNRAPGTGISLSGLLNAIDGVASAEGRVLIMTTNHAEKLDAALVRPGRVDRKVEFQLAAKDQIRELFVRMYAASDQVPDIELTLTDQLPNGHTKSSSSNSSSEKPKLNGYANGHVHALARGENQLSVLSGGDLEELAVEFAAQLQDNTFTPAEIQNHLMKYKKEPRTAVQLARVWAENLLMEKDKEARAREQGQDEEDECR</sequence>
<evidence type="ECO:0000256" key="8">
    <source>
        <dbReference type="ARBA" id="ARBA00022989"/>
    </source>
</evidence>
<dbReference type="GO" id="GO:0016887">
    <property type="term" value="F:ATP hydrolysis activity"/>
    <property type="evidence" value="ECO:0007669"/>
    <property type="project" value="InterPro"/>
</dbReference>
<comment type="catalytic activity">
    <reaction evidence="11">
        <text>ATP + H2O = ADP + phosphate + H(+)</text>
        <dbReference type="Rhea" id="RHEA:13065"/>
        <dbReference type="ChEBI" id="CHEBI:15377"/>
        <dbReference type="ChEBI" id="CHEBI:15378"/>
        <dbReference type="ChEBI" id="CHEBI:30616"/>
        <dbReference type="ChEBI" id="CHEBI:43474"/>
        <dbReference type="ChEBI" id="CHEBI:456216"/>
    </reaction>
    <physiologicalReaction direction="left-to-right" evidence="11">
        <dbReference type="Rhea" id="RHEA:13066"/>
    </physiologicalReaction>
</comment>
<keyword evidence="7 12" id="KW-0067">ATP-binding</keyword>
<dbReference type="Pfam" id="PF00004">
    <property type="entry name" value="AAA"/>
    <property type="match status" value="2"/>
</dbReference>
<feature type="transmembrane region" description="Helical" evidence="14">
    <location>
        <begin position="57"/>
        <end position="79"/>
    </location>
</feature>
<dbReference type="HOGENOM" id="CLU_010189_4_2_1"/>
<feature type="region of interest" description="Disordered" evidence="13">
    <location>
        <begin position="522"/>
        <end position="546"/>
    </location>
</feature>
<evidence type="ECO:0000313" key="17">
    <source>
        <dbReference type="EMBL" id="EMF12218.1"/>
    </source>
</evidence>
<keyword evidence="5" id="KW-0999">Mitochondrion inner membrane</keyword>
<evidence type="ECO:0000259" key="16">
    <source>
        <dbReference type="SMART" id="SM01024"/>
    </source>
</evidence>
<dbReference type="OMA" id="IFIRMYS"/>
<proteinExistence type="inferred from homology"/>
<dbReference type="InterPro" id="IPR003960">
    <property type="entry name" value="ATPase_AAA_CS"/>
</dbReference>
<keyword evidence="18" id="KW-1185">Reference proteome</keyword>
<feature type="region of interest" description="Disordered" evidence="13">
    <location>
        <begin position="418"/>
        <end position="442"/>
    </location>
</feature>
<evidence type="ECO:0000256" key="13">
    <source>
        <dbReference type="SAM" id="MobiDB-lite"/>
    </source>
</evidence>
<dbReference type="Proteomes" id="UP000016931">
    <property type="component" value="Unassembled WGS sequence"/>
</dbReference>
<dbReference type="InterPro" id="IPR057495">
    <property type="entry name" value="AAA_lid_BCS1"/>
</dbReference>
<dbReference type="AlphaFoldDB" id="N1QFX2"/>
<dbReference type="PROSITE" id="PS00674">
    <property type="entry name" value="AAA"/>
    <property type="match status" value="1"/>
</dbReference>
<dbReference type="SMART" id="SM01024">
    <property type="entry name" value="BCS1_N"/>
    <property type="match status" value="1"/>
</dbReference>
<evidence type="ECO:0000256" key="6">
    <source>
        <dbReference type="ARBA" id="ARBA00022801"/>
    </source>
</evidence>
<feature type="domain" description="AAA+ ATPase" evidence="15">
    <location>
        <begin position="297"/>
        <end position="496"/>
    </location>
</feature>
<keyword evidence="10 14" id="KW-0472">Membrane</keyword>
<dbReference type="OrthoDB" id="10251412at2759"/>
<feature type="domain" description="BCS1 N-terminal" evidence="16">
    <location>
        <begin position="59"/>
        <end position="264"/>
    </location>
</feature>
<dbReference type="Pfam" id="PF25426">
    <property type="entry name" value="AAA_lid_BCS1"/>
    <property type="match status" value="1"/>
</dbReference>
<evidence type="ECO:0000256" key="11">
    <source>
        <dbReference type="ARBA" id="ARBA00048778"/>
    </source>
</evidence>
<evidence type="ECO:0000256" key="14">
    <source>
        <dbReference type="SAM" id="Phobius"/>
    </source>
</evidence>
<evidence type="ECO:0000256" key="3">
    <source>
        <dbReference type="ARBA" id="ARBA00022692"/>
    </source>
</evidence>
<evidence type="ECO:0000256" key="9">
    <source>
        <dbReference type="ARBA" id="ARBA00023128"/>
    </source>
</evidence>
<keyword evidence="4 12" id="KW-0547">Nucleotide-binding</keyword>
<dbReference type="GeneID" id="27899746"/>
<keyword evidence="6 17" id="KW-0378">Hydrolase</keyword>
<evidence type="ECO:0000256" key="5">
    <source>
        <dbReference type="ARBA" id="ARBA00022792"/>
    </source>
</evidence>
<dbReference type="EMBL" id="KB456265">
    <property type="protein sequence ID" value="EMF12218.1"/>
    <property type="molecule type" value="Genomic_DNA"/>
</dbReference>
<dbReference type="PANTHER" id="PTHR23070">
    <property type="entry name" value="BCS1 AAA-TYPE ATPASE"/>
    <property type="match status" value="1"/>
</dbReference>
<keyword evidence="8 14" id="KW-1133">Transmembrane helix</keyword>
<evidence type="ECO:0000256" key="2">
    <source>
        <dbReference type="ARBA" id="ARBA00007448"/>
    </source>
</evidence>